<evidence type="ECO:0008006" key="3">
    <source>
        <dbReference type="Google" id="ProtNLM"/>
    </source>
</evidence>
<dbReference type="EMBL" id="CP031358">
    <property type="protein sequence ID" value="AXK44049.1"/>
    <property type="molecule type" value="Genomic_DNA"/>
</dbReference>
<evidence type="ECO:0000313" key="2">
    <source>
        <dbReference type="Proteomes" id="UP000254508"/>
    </source>
</evidence>
<dbReference type="KEGG" id="err:DVR09_16480"/>
<gene>
    <name evidence="1" type="ORF">DVR09_16480</name>
</gene>
<geneLocation type="plasmid" evidence="1 2">
    <name>unnamed</name>
</geneLocation>
<evidence type="ECO:0000313" key="1">
    <source>
        <dbReference type="EMBL" id="AXK44049.1"/>
    </source>
</evidence>
<dbReference type="AlphaFoldDB" id="A0A345YJE7"/>
<organism evidence="1 2">
    <name type="scientific">Erythrobacter aureus</name>
    <dbReference type="NCBI Taxonomy" id="2182384"/>
    <lineage>
        <taxon>Bacteria</taxon>
        <taxon>Pseudomonadati</taxon>
        <taxon>Pseudomonadota</taxon>
        <taxon>Alphaproteobacteria</taxon>
        <taxon>Sphingomonadales</taxon>
        <taxon>Erythrobacteraceae</taxon>
        <taxon>Erythrobacter/Porphyrobacter group</taxon>
        <taxon>Erythrobacter</taxon>
    </lineage>
</organism>
<reference evidence="1 2" key="1">
    <citation type="submission" date="2018-07" db="EMBL/GenBank/DDBJ databases">
        <title>Genome sequence of Erythrobacter strain YH-07, an antagonistic bacterium isolated from Yellow Sea.</title>
        <authorList>
            <person name="Tang T."/>
            <person name="Liu Q."/>
            <person name="Sun X."/>
        </authorList>
    </citation>
    <scope>NUCLEOTIDE SEQUENCE [LARGE SCALE GENOMIC DNA]</scope>
    <source>
        <strain evidence="1 2">YH-07</strain>
        <plasmid evidence="1 2">unnamed</plasmid>
    </source>
</reference>
<proteinExistence type="predicted"/>
<dbReference type="OrthoDB" id="8019123at2"/>
<keyword evidence="2" id="KW-1185">Reference proteome</keyword>
<keyword evidence="1" id="KW-0614">Plasmid</keyword>
<accession>A0A345YJE7</accession>
<dbReference type="Proteomes" id="UP000254508">
    <property type="component" value="Plasmid unnamed"/>
</dbReference>
<name>A0A345YJE7_9SPHN</name>
<protein>
    <recommendedName>
        <fullName evidence="3">DNA lyase</fullName>
    </recommendedName>
</protein>
<sequence>MTLLTFAGNILRMEPGGPLMKDLSLFGEIVRRLDEKGYAKGDIEWAENCRAPMHPDAFAREAIFVICNSGMKHTIAQTIFLKCMQALEAGDSAGTVFGHKGKSAAIDKIWAERVELYDAYHISYDKLEYCRNLPWIGGITCYHLAKNFGVDCAKPDVHLNRLADRHATTAHDLCEHISNATGYRINTVDTLLWRACAVGILDGHTAMLIEPKPAKEEPSSEYQDELFPPVQTELFAA</sequence>